<dbReference type="PRINTS" id="PR00046">
    <property type="entry name" value="SIGMA70FCT"/>
</dbReference>
<organism evidence="2 3">
    <name type="scientific">Ohessyouella blattaphilus</name>
    <dbReference type="NCBI Taxonomy" id="2949333"/>
    <lineage>
        <taxon>Bacteria</taxon>
        <taxon>Bacillati</taxon>
        <taxon>Bacillota</taxon>
        <taxon>Clostridia</taxon>
        <taxon>Lachnospirales</taxon>
        <taxon>Lachnospiraceae</taxon>
        <taxon>Ohessyouella</taxon>
    </lineage>
</organism>
<dbReference type="EMBL" id="JAMZFV010000019">
    <property type="protein sequence ID" value="MCP1110884.1"/>
    <property type="molecule type" value="Genomic_DNA"/>
</dbReference>
<keyword evidence="3" id="KW-1185">Reference proteome</keyword>
<evidence type="ECO:0000313" key="2">
    <source>
        <dbReference type="EMBL" id="MCP1110884.1"/>
    </source>
</evidence>
<dbReference type="InterPro" id="IPR000943">
    <property type="entry name" value="RNA_pol_sigma70"/>
</dbReference>
<dbReference type="InterPro" id="IPR036388">
    <property type="entry name" value="WH-like_DNA-bd_sf"/>
</dbReference>
<dbReference type="SUPFAM" id="SSF88659">
    <property type="entry name" value="Sigma3 and sigma4 domains of RNA polymerase sigma factors"/>
    <property type="match status" value="1"/>
</dbReference>
<gene>
    <name evidence="2" type="ORF">NK118_11550</name>
</gene>
<dbReference type="RefSeq" id="WP_262069765.1">
    <property type="nucleotide sequence ID" value="NZ_JAMXOC010000019.1"/>
</dbReference>
<dbReference type="InterPro" id="IPR011260">
    <property type="entry name" value="RNAP_asu_C"/>
</dbReference>
<comment type="caution">
    <text evidence="2">The sequence shown here is derived from an EMBL/GenBank/DDBJ whole genome shotgun (WGS) entry which is preliminary data.</text>
</comment>
<evidence type="ECO:0000313" key="3">
    <source>
        <dbReference type="Proteomes" id="UP001523565"/>
    </source>
</evidence>
<feature type="domain" description="RNA polymerase alpha subunit C-terminal" evidence="1">
    <location>
        <begin position="20"/>
        <end position="73"/>
    </location>
</feature>
<dbReference type="InterPro" id="IPR013324">
    <property type="entry name" value="RNA_pol_sigma_r3/r4-like"/>
</dbReference>
<evidence type="ECO:0000259" key="1">
    <source>
        <dbReference type="Pfam" id="PF03118"/>
    </source>
</evidence>
<proteinExistence type="predicted"/>
<dbReference type="Proteomes" id="UP001523565">
    <property type="component" value="Unassembled WGS sequence"/>
</dbReference>
<dbReference type="Pfam" id="PF03118">
    <property type="entry name" value="RNA_pol_A_CTD"/>
    <property type="match status" value="1"/>
</dbReference>
<dbReference type="Gene3D" id="1.10.150.20">
    <property type="entry name" value="5' to 3' exonuclease, C-terminal subdomain"/>
    <property type="match status" value="1"/>
</dbReference>
<reference evidence="2 3" key="1">
    <citation type="journal article" date="2022" name="Genome Biol. Evol.">
        <title>Host diet, physiology and behaviors set the stage for Lachnospiraceae cladogenesis.</title>
        <authorList>
            <person name="Vera-Ponce De Leon A."/>
            <person name="Schneider M."/>
            <person name="Jahnes B.C."/>
            <person name="Sadowski V."/>
            <person name="Camuy-Velez L.A."/>
            <person name="Duan J."/>
            <person name="Sabree Z.L."/>
        </authorList>
    </citation>
    <scope>NUCLEOTIDE SEQUENCE [LARGE SCALE GENOMIC DNA]</scope>
    <source>
        <strain evidence="2 3">PAL227</strain>
    </source>
</reference>
<dbReference type="SUPFAM" id="SSF47789">
    <property type="entry name" value="C-terminal domain of RNA polymerase alpha subunit"/>
    <property type="match status" value="1"/>
</dbReference>
<dbReference type="Gene3D" id="1.10.10.10">
    <property type="entry name" value="Winged helix-like DNA-binding domain superfamily/Winged helix DNA-binding domain"/>
    <property type="match status" value="1"/>
</dbReference>
<sequence>MDTLMKDPFYKIHKVNPAQYEHIDLLSLNFSVRLSRRLQEKGVSNLAELLECSPKELSEIRGFGQGCFDELDSLFKKLTKDGFDQGDNKFVINNEVILAWDNIKKGTFSFKDLSSARLEPTISYLVEGIKQVDRELVDKVEGDKENILHIIEALELHYKKYEADHLADKYIMSLPKERLQVKAHILIKAFSRSAETHDALIGLLNEDEDTLQNYIRSNNKKLIEGNNILLSFVNWCKYNVQNEIDKFFSQLFENDRLKYILGKRARGETLEQVGLDMQVTRERVRQIEKKGSKKFVPWVIGNKIVSKLFIDAKSELSISSELLKSSINMYGEEFIYLLKANKVDDVIHDKELDMFVLNDSSLVERVQDFVDELPETFNERKLETFLKEAVELFAFPEDMVLSVIDTRYKKTGDMFHRSRLTLRKMYALVLSKYYPLGMHVYDEMELTKFRQYVFEECGVEITQSNRAVSAILGEVGILCDRGTYRAKEQSYISKGLAKRIYNYVEGGEYPVYMMNVLFSIFEDDLIREGIDNKYYLQGILHELYGDKWQFRRDYVSRDTEFTSFYVGIIQFIKDSKYPVSKRDIFAAFPGLTEIVLNMATNDKEIINLFGEYWHSSYLIISENDKQYLKSVVEQHLLIKSVCHCKEIFGYINRDYPSLLSNNNIKTAFSLYSLLEYYFEEDYNFSRPFIAWKNTKIERTGELMREMVVESDELEISEISSFAREQHFQLTSILDFIDSCNETHLLVNREKIMRISDVGIEEKDVHDLEDNILKSLDGTMPISELRFDSALPKINIKWTDWLVYSVIKKWSEKLETRPSATQFRNAVPMVSRIGEFDTTEAEKYSPENVGALVIADDLNNIDDLIGEYIAEELGDIDEL</sequence>
<protein>
    <recommendedName>
        <fullName evidence="1">RNA polymerase alpha subunit C-terminal domain-containing protein</fullName>
    </recommendedName>
</protein>
<accession>A0ABT1EK73</accession>
<name>A0ABT1EK73_9FIRM</name>